<dbReference type="Proteomes" id="UP000198937">
    <property type="component" value="Unassembled WGS sequence"/>
</dbReference>
<evidence type="ECO:0000313" key="3">
    <source>
        <dbReference type="EMBL" id="SCL56715.1"/>
    </source>
</evidence>
<sequence>MTRDAPAGTPGPVTRVALIGANGHGRSHRRVIAGLQAAGRVRLVGLVDVRPVEDEPEAPVPADTLVGTDHRAMLAAAEPDVVVLCTPPHTHLPIASDVLAAGADLLMEKPPVLSMAEHRRLVDLLARTGRVCQVGFQALGSAALAELAAAIDAGRLGTVTDISTVASWQRSDGYYARAPWAGRRTLDGRPVLDGALANPLAHAVMQSLAVAELATGAPVVPAEIELERYRVRPIEVDDTATLRVVPVDGPPIVVAVTLAGEDFVPGEVIVTGTAGRAVLEYPTDRLRLPGEAGLRTVPGRRGLLANLLDHRADPVGVPLIAPLARTAPFTAVLEAVTGAPEPTLLDDDRLVTTGTGADRVRSIRGVNAALRQAAEGGLLLSELPVPWAVGPHRVDLTGFTAT</sequence>
<dbReference type="STRING" id="683228.GA0070617_3316"/>
<dbReference type="GO" id="GO:0000166">
    <property type="term" value="F:nucleotide binding"/>
    <property type="evidence" value="ECO:0007669"/>
    <property type="project" value="InterPro"/>
</dbReference>
<evidence type="ECO:0000256" key="1">
    <source>
        <dbReference type="ARBA" id="ARBA00023002"/>
    </source>
</evidence>
<feature type="domain" description="Gfo/Idh/MocA-like oxidoreductase N-terminal" evidence="2">
    <location>
        <begin position="15"/>
        <end position="136"/>
    </location>
</feature>
<keyword evidence="1" id="KW-0560">Oxidoreductase</keyword>
<dbReference type="InterPro" id="IPR000683">
    <property type="entry name" value="Gfo/Idh/MocA-like_OxRdtase_N"/>
</dbReference>
<name>A0A1C6URM9_9ACTN</name>
<dbReference type="PANTHER" id="PTHR43818:SF11">
    <property type="entry name" value="BCDNA.GH03377"/>
    <property type="match status" value="1"/>
</dbReference>
<dbReference type="EMBL" id="FMIA01000002">
    <property type="protein sequence ID" value="SCL56715.1"/>
    <property type="molecule type" value="Genomic_DNA"/>
</dbReference>
<keyword evidence="4" id="KW-1185">Reference proteome</keyword>
<dbReference type="GO" id="GO:0016491">
    <property type="term" value="F:oxidoreductase activity"/>
    <property type="evidence" value="ECO:0007669"/>
    <property type="project" value="UniProtKB-KW"/>
</dbReference>
<dbReference type="PANTHER" id="PTHR43818">
    <property type="entry name" value="BCDNA.GH03377"/>
    <property type="match status" value="1"/>
</dbReference>
<dbReference type="Gene3D" id="3.40.50.720">
    <property type="entry name" value="NAD(P)-binding Rossmann-like Domain"/>
    <property type="match status" value="1"/>
</dbReference>
<reference evidence="4" key="1">
    <citation type="submission" date="2016-06" db="EMBL/GenBank/DDBJ databases">
        <authorList>
            <person name="Varghese N."/>
            <person name="Submissions Spin"/>
        </authorList>
    </citation>
    <scope>NUCLEOTIDE SEQUENCE [LARGE SCALE GENOMIC DNA]</scope>
    <source>
        <strain evidence="4">DSM 45577</strain>
    </source>
</reference>
<accession>A0A1C6URM9</accession>
<dbReference type="RefSeq" id="WP_091438787.1">
    <property type="nucleotide sequence ID" value="NZ_BMMJ01000005.1"/>
</dbReference>
<dbReference type="InterPro" id="IPR050463">
    <property type="entry name" value="Gfo/Idh/MocA_oxidrdct_glycsds"/>
</dbReference>
<dbReference type="AlphaFoldDB" id="A0A1C6URM9"/>
<dbReference type="Pfam" id="PF01408">
    <property type="entry name" value="GFO_IDH_MocA"/>
    <property type="match status" value="1"/>
</dbReference>
<protein>
    <submittedName>
        <fullName evidence="3">Predicted dehydrogenase</fullName>
    </submittedName>
</protein>
<evidence type="ECO:0000313" key="4">
    <source>
        <dbReference type="Proteomes" id="UP000198937"/>
    </source>
</evidence>
<dbReference type="OrthoDB" id="9812981at2"/>
<organism evidence="3 4">
    <name type="scientific">Micromonospora yangpuensis</name>
    <dbReference type="NCBI Taxonomy" id="683228"/>
    <lineage>
        <taxon>Bacteria</taxon>
        <taxon>Bacillati</taxon>
        <taxon>Actinomycetota</taxon>
        <taxon>Actinomycetes</taxon>
        <taxon>Micromonosporales</taxon>
        <taxon>Micromonosporaceae</taxon>
        <taxon>Micromonospora</taxon>
    </lineage>
</organism>
<evidence type="ECO:0000259" key="2">
    <source>
        <dbReference type="Pfam" id="PF01408"/>
    </source>
</evidence>
<dbReference type="SUPFAM" id="SSF51735">
    <property type="entry name" value="NAD(P)-binding Rossmann-fold domains"/>
    <property type="match status" value="1"/>
</dbReference>
<gene>
    <name evidence="3" type="ORF">GA0070617_3316</name>
</gene>
<dbReference type="Gene3D" id="3.30.360.10">
    <property type="entry name" value="Dihydrodipicolinate Reductase, domain 2"/>
    <property type="match status" value="1"/>
</dbReference>
<dbReference type="InterPro" id="IPR036291">
    <property type="entry name" value="NAD(P)-bd_dom_sf"/>
</dbReference>
<proteinExistence type="predicted"/>
<dbReference type="SUPFAM" id="SSF55347">
    <property type="entry name" value="Glyceraldehyde-3-phosphate dehydrogenase-like, C-terminal domain"/>
    <property type="match status" value="1"/>
</dbReference>